<gene>
    <name evidence="2" type="ORF">HKD39_11430</name>
</gene>
<dbReference type="InterPro" id="IPR051916">
    <property type="entry name" value="GPI-anchor_lipid_remodeler"/>
</dbReference>
<dbReference type="Proteomes" id="UP000562984">
    <property type="component" value="Unassembled WGS sequence"/>
</dbReference>
<dbReference type="Pfam" id="PF03372">
    <property type="entry name" value="Exo_endo_phos"/>
    <property type="match status" value="1"/>
</dbReference>
<evidence type="ECO:0000313" key="3">
    <source>
        <dbReference type="Proteomes" id="UP000562984"/>
    </source>
</evidence>
<dbReference type="EMBL" id="JABEND010000006">
    <property type="protein sequence ID" value="NNG36313.1"/>
    <property type="molecule type" value="Genomic_DNA"/>
</dbReference>
<feature type="domain" description="Endonuclease/exonuclease/phosphatase" evidence="1">
    <location>
        <begin position="47"/>
        <end position="272"/>
    </location>
</feature>
<dbReference type="GO" id="GO:0006506">
    <property type="term" value="P:GPI anchor biosynthetic process"/>
    <property type="evidence" value="ECO:0007669"/>
    <property type="project" value="TreeGrafter"/>
</dbReference>
<dbReference type="SUPFAM" id="SSF56219">
    <property type="entry name" value="DNase I-like"/>
    <property type="match status" value="1"/>
</dbReference>
<dbReference type="RefSeq" id="WP_171200017.1">
    <property type="nucleotide sequence ID" value="NZ_JABEND010000006.1"/>
</dbReference>
<dbReference type="GO" id="GO:0016020">
    <property type="term" value="C:membrane"/>
    <property type="evidence" value="ECO:0007669"/>
    <property type="project" value="GOC"/>
</dbReference>
<dbReference type="InterPro" id="IPR005135">
    <property type="entry name" value="Endo/exonuclease/phosphatase"/>
</dbReference>
<sequence>MTFAQSTARSGRVAGLLAALIGALLVIGLLSPPGAGAAPSERTLKVATYNIHHAQGADGLLDLERVARVLEDSGAEVIALQEVDRFWGERSGYVDQAEWLGRRLGMDMVYGKNLQADPAAPGLPDAQYGTAILSKYPIRDWSNTALPKFPAGEQRGLLQADIKVRGVSVRVLGTHLQHNNSDERLAQIDAILGITSADPRPTVLLGDMNAEPDSAEHAKLSTEYTDAWQAVGIGPGYTFDADDPKGRIDYVFTRGGATPRAATVPSTLASDHLPVVVDLVLPHPSGK</sequence>
<proteinExistence type="predicted"/>
<dbReference type="AlphaFoldDB" id="A0A849A9P0"/>
<accession>A0A849A9P0</accession>
<dbReference type="Gene3D" id="3.60.10.10">
    <property type="entry name" value="Endonuclease/exonuclease/phosphatase"/>
    <property type="match status" value="1"/>
</dbReference>
<name>A0A849A9P0_9ACTN</name>
<protein>
    <submittedName>
        <fullName evidence="2">Metal-dependent hydrolase</fullName>
    </submittedName>
</protein>
<dbReference type="GO" id="GO:0016787">
    <property type="term" value="F:hydrolase activity"/>
    <property type="evidence" value="ECO:0007669"/>
    <property type="project" value="UniProtKB-KW"/>
</dbReference>
<dbReference type="InterPro" id="IPR036691">
    <property type="entry name" value="Endo/exonu/phosph_ase_sf"/>
</dbReference>
<dbReference type="PANTHER" id="PTHR14859:SF15">
    <property type="entry name" value="ENDONUCLEASE_EXONUCLEASE_PHOSPHATASE DOMAIN-CONTAINING PROTEIN"/>
    <property type="match status" value="1"/>
</dbReference>
<reference evidence="2 3" key="1">
    <citation type="submission" date="2020-05" db="EMBL/GenBank/DDBJ databases">
        <title>Nakamurella sp. DB0629 isolated from air conditioner.</title>
        <authorList>
            <person name="Kim D.H."/>
            <person name="Kim D.-U."/>
        </authorList>
    </citation>
    <scope>NUCLEOTIDE SEQUENCE [LARGE SCALE GENOMIC DNA]</scope>
    <source>
        <strain evidence="2 3">DB0629</strain>
    </source>
</reference>
<keyword evidence="2" id="KW-0378">Hydrolase</keyword>
<dbReference type="PANTHER" id="PTHR14859">
    <property type="entry name" value="CALCOFLUOR WHITE HYPERSENSITIVE PROTEIN PRECURSOR"/>
    <property type="match status" value="1"/>
</dbReference>
<keyword evidence="3" id="KW-1185">Reference proteome</keyword>
<organism evidence="2 3">
    <name type="scientific">Nakamurella aerolata</name>
    <dbReference type="NCBI Taxonomy" id="1656892"/>
    <lineage>
        <taxon>Bacteria</taxon>
        <taxon>Bacillati</taxon>
        <taxon>Actinomycetota</taxon>
        <taxon>Actinomycetes</taxon>
        <taxon>Nakamurellales</taxon>
        <taxon>Nakamurellaceae</taxon>
        <taxon>Nakamurella</taxon>
    </lineage>
</organism>
<evidence type="ECO:0000259" key="1">
    <source>
        <dbReference type="Pfam" id="PF03372"/>
    </source>
</evidence>
<evidence type="ECO:0000313" key="2">
    <source>
        <dbReference type="EMBL" id="NNG36313.1"/>
    </source>
</evidence>
<comment type="caution">
    <text evidence="2">The sequence shown here is derived from an EMBL/GenBank/DDBJ whole genome shotgun (WGS) entry which is preliminary data.</text>
</comment>